<dbReference type="GeneID" id="55613555"/>
<evidence type="ECO:0000313" key="1">
    <source>
        <dbReference type="EMBL" id="QAU04342.1"/>
    </source>
</evidence>
<reference evidence="1 2" key="1">
    <citation type="submission" date="2019-01" db="EMBL/GenBank/DDBJ databases">
        <authorList>
            <person name="Le T.S."/>
            <person name="Kurtboke I."/>
        </authorList>
    </citation>
    <scope>NUCLEOTIDE SEQUENCE [LARGE SCALE GENOMIC DNA]</scope>
</reference>
<evidence type="ECO:0000313" key="2">
    <source>
        <dbReference type="Proteomes" id="UP000320660"/>
    </source>
</evidence>
<accession>A0A513PWL8</accession>
<organism evidence="1 2">
    <name type="scientific">Vibrio phage 2 TSL-2019</name>
    <dbReference type="NCBI Taxonomy" id="2508172"/>
    <lineage>
        <taxon>Viruses</taxon>
        <taxon>Duplodnaviria</taxon>
        <taxon>Heunggongvirae</taxon>
        <taxon>Uroviricota</taxon>
        <taxon>Caudoviricetes</taxon>
        <taxon>Chimalliviridae</taxon>
        <taxon>Gorgonvirinae</taxon>
        <taxon>Aphroditevirus</taxon>
        <taxon>Aphroditevirus av2TSL2019</taxon>
    </lineage>
</organism>
<dbReference type="KEGG" id="vg:55613555"/>
<sequence>MLTDNLYHVYRERISNIDPSGIGEVQHQTIALMLYRAGYGQLENCPEPGDDIKLYDDSYDFEHPWSIQSRARTYAFYELKEIFGDLNTYLNMSPKVASEIVKGMRKGAEELNQLRQRQNNSQPKSGEQHDLEQQLAELSRVDLSSG</sequence>
<name>A0A513PWL8_9CAUD</name>
<proteinExistence type="predicted"/>
<dbReference type="RefSeq" id="YP_009843289.1">
    <property type="nucleotide sequence ID" value="NC_048747.1"/>
</dbReference>
<dbReference type="EMBL" id="MK368614">
    <property type="protein sequence ID" value="QAU04342.1"/>
    <property type="molecule type" value="Genomic_DNA"/>
</dbReference>
<keyword evidence="2" id="KW-1185">Reference proteome</keyword>
<protein>
    <submittedName>
        <fullName evidence="1">Uncharacterized protein</fullName>
    </submittedName>
</protein>
<dbReference type="Proteomes" id="UP000320660">
    <property type="component" value="Segment"/>
</dbReference>